<dbReference type="GO" id="GO:0000976">
    <property type="term" value="F:transcription cis-regulatory region binding"/>
    <property type="evidence" value="ECO:0007669"/>
    <property type="project" value="TreeGrafter"/>
</dbReference>
<dbReference type="InterPro" id="IPR001789">
    <property type="entry name" value="Sig_transdc_resp-reg_receiver"/>
</dbReference>
<evidence type="ECO:0000256" key="7">
    <source>
        <dbReference type="ARBA" id="ARBA00024867"/>
    </source>
</evidence>
<dbReference type="SMART" id="SM00862">
    <property type="entry name" value="Trans_reg_C"/>
    <property type="match status" value="1"/>
</dbReference>
<dbReference type="PANTHER" id="PTHR48111:SF50">
    <property type="entry name" value="KDP OPERON TRANSCRIPTIONAL REGULATORY PROTEIN KDPE"/>
    <property type="match status" value="1"/>
</dbReference>
<evidence type="ECO:0000256" key="9">
    <source>
        <dbReference type="PROSITE-ProRule" id="PRU01091"/>
    </source>
</evidence>
<dbReference type="PROSITE" id="PS51755">
    <property type="entry name" value="OMPR_PHOB"/>
    <property type="match status" value="1"/>
</dbReference>
<dbReference type="FunFam" id="3.40.50.2300:FF:000001">
    <property type="entry name" value="DNA-binding response regulator PhoB"/>
    <property type="match status" value="1"/>
</dbReference>
<dbReference type="SUPFAM" id="SSF52172">
    <property type="entry name" value="CheY-like"/>
    <property type="match status" value="1"/>
</dbReference>
<dbReference type="InterPro" id="IPR036388">
    <property type="entry name" value="WH-like_DNA-bd_sf"/>
</dbReference>
<keyword evidence="5 9" id="KW-0238">DNA-binding</keyword>
<dbReference type="PROSITE" id="PS50110">
    <property type="entry name" value="RESPONSE_REGULATORY"/>
    <property type="match status" value="1"/>
</dbReference>
<dbReference type="GO" id="GO:0032993">
    <property type="term" value="C:protein-DNA complex"/>
    <property type="evidence" value="ECO:0007669"/>
    <property type="project" value="TreeGrafter"/>
</dbReference>
<dbReference type="Gene3D" id="1.10.10.10">
    <property type="entry name" value="Winged helix-like DNA-binding domain superfamily/Winged helix DNA-binding domain"/>
    <property type="match status" value="1"/>
</dbReference>
<feature type="domain" description="OmpR/PhoB-type" evidence="11">
    <location>
        <begin position="133"/>
        <end position="232"/>
    </location>
</feature>
<feature type="domain" description="Response regulatory" evidence="10">
    <location>
        <begin position="10"/>
        <end position="123"/>
    </location>
</feature>
<gene>
    <name evidence="12" type="ORF">SAMN00768000_2883</name>
</gene>
<keyword evidence="6" id="KW-0804">Transcription</keyword>
<dbReference type="InterPro" id="IPR016032">
    <property type="entry name" value="Sig_transdc_resp-reg_C-effctor"/>
</dbReference>
<dbReference type="InterPro" id="IPR001867">
    <property type="entry name" value="OmpR/PhoB-type_DNA-bd"/>
</dbReference>
<dbReference type="GO" id="GO:0000156">
    <property type="term" value="F:phosphorelay response regulator activity"/>
    <property type="evidence" value="ECO:0007669"/>
    <property type="project" value="TreeGrafter"/>
</dbReference>
<comment type="function">
    <text evidence="7">May play the central regulatory role in sporulation. It may be an element of the effector pathway responsible for the activation of sporulation genes in response to nutritional stress. Spo0A may act in concert with spo0H (a sigma factor) to control the expression of some genes that are critical to the sporulation process.</text>
</comment>
<reference evidence="13" key="1">
    <citation type="submission" date="2017-04" db="EMBL/GenBank/DDBJ databases">
        <authorList>
            <person name="Varghese N."/>
            <person name="Submissions S."/>
        </authorList>
    </citation>
    <scope>NUCLEOTIDE SEQUENCE [LARGE SCALE GENOMIC DNA]</scope>
    <source>
        <strain evidence="13">DSM 9293</strain>
    </source>
</reference>
<dbReference type="SMART" id="SM00448">
    <property type="entry name" value="REC"/>
    <property type="match status" value="1"/>
</dbReference>
<dbReference type="SUPFAM" id="SSF46894">
    <property type="entry name" value="C-terminal effector domain of the bipartite response regulators"/>
    <property type="match status" value="1"/>
</dbReference>
<dbReference type="GO" id="GO:0005829">
    <property type="term" value="C:cytosol"/>
    <property type="evidence" value="ECO:0007669"/>
    <property type="project" value="TreeGrafter"/>
</dbReference>
<keyword evidence="4" id="KW-0805">Transcription regulation</keyword>
<dbReference type="EMBL" id="FWWY01000001">
    <property type="protein sequence ID" value="SMC06558.1"/>
    <property type="molecule type" value="Genomic_DNA"/>
</dbReference>
<keyword evidence="3" id="KW-0902">Two-component regulatory system</keyword>
<dbReference type="Gene3D" id="3.40.50.2300">
    <property type="match status" value="1"/>
</dbReference>
<proteinExistence type="predicted"/>
<evidence type="ECO:0000259" key="11">
    <source>
        <dbReference type="PROSITE" id="PS51755"/>
    </source>
</evidence>
<evidence type="ECO:0000313" key="13">
    <source>
        <dbReference type="Proteomes" id="UP000192660"/>
    </source>
</evidence>
<dbReference type="Gene3D" id="6.10.250.690">
    <property type="match status" value="1"/>
</dbReference>
<evidence type="ECO:0000256" key="4">
    <source>
        <dbReference type="ARBA" id="ARBA00023015"/>
    </source>
</evidence>
<accession>A0A1W1WJR2</accession>
<dbReference type="Pfam" id="PF00072">
    <property type="entry name" value="Response_reg"/>
    <property type="match status" value="1"/>
</dbReference>
<sequence length="240" mass="27866">MATRPDIMYRILVVEDEPKYLRLMSTHLRLSGYRVFQSHNGWDALHKVFTEEPHLVVLDLRLPEMDGFEVCKRIRKMGNVPILVLTALNTDEDMIRALDLGADDYVTKPFSPDAVLARIRALLRRSYESVMDTPLPECGRLRLDEEYHNLSVDGRTIHLTPTEWKLLKEFMMHCGKVLTHDHLLGAVWGPEYQGDHEYLRVYVRKLRSYIEPNPRLPVYLVTQAGIGYVLYPSPHGQIKE</sequence>
<evidence type="ECO:0000313" key="12">
    <source>
        <dbReference type="EMBL" id="SMC06558.1"/>
    </source>
</evidence>
<dbReference type="InterPro" id="IPR039420">
    <property type="entry name" value="WalR-like"/>
</dbReference>
<evidence type="ECO:0000259" key="10">
    <source>
        <dbReference type="PROSITE" id="PS50110"/>
    </source>
</evidence>
<feature type="modified residue" description="4-aspartylphosphate" evidence="8">
    <location>
        <position position="59"/>
    </location>
</feature>
<keyword evidence="2 8" id="KW-0597">Phosphoprotein</keyword>
<dbReference type="CDD" id="cd00383">
    <property type="entry name" value="trans_reg_C"/>
    <property type="match status" value="1"/>
</dbReference>
<dbReference type="RefSeq" id="WP_020373083.1">
    <property type="nucleotide sequence ID" value="NZ_FWWY01000001.1"/>
</dbReference>
<dbReference type="GO" id="GO:0006355">
    <property type="term" value="P:regulation of DNA-templated transcription"/>
    <property type="evidence" value="ECO:0007669"/>
    <property type="project" value="InterPro"/>
</dbReference>
<dbReference type="AlphaFoldDB" id="A0A1W1WJR2"/>
<evidence type="ECO:0000256" key="2">
    <source>
        <dbReference type="ARBA" id="ARBA00022553"/>
    </source>
</evidence>
<evidence type="ECO:0000256" key="3">
    <source>
        <dbReference type="ARBA" id="ARBA00023012"/>
    </source>
</evidence>
<protein>
    <recommendedName>
        <fullName evidence="1">Stage 0 sporulation protein A homolog</fullName>
    </recommendedName>
</protein>
<dbReference type="InterPro" id="IPR011006">
    <property type="entry name" value="CheY-like_superfamily"/>
</dbReference>
<evidence type="ECO:0000256" key="5">
    <source>
        <dbReference type="ARBA" id="ARBA00023125"/>
    </source>
</evidence>
<name>A0A1W1WJR2_SULTA</name>
<keyword evidence="13" id="KW-1185">Reference proteome</keyword>
<dbReference type="PANTHER" id="PTHR48111">
    <property type="entry name" value="REGULATOR OF RPOS"/>
    <property type="match status" value="1"/>
</dbReference>
<evidence type="ECO:0000256" key="8">
    <source>
        <dbReference type="PROSITE-ProRule" id="PRU00169"/>
    </source>
</evidence>
<evidence type="ECO:0000256" key="1">
    <source>
        <dbReference type="ARBA" id="ARBA00018672"/>
    </source>
</evidence>
<feature type="DNA-binding region" description="OmpR/PhoB-type" evidence="9">
    <location>
        <begin position="133"/>
        <end position="232"/>
    </location>
</feature>
<dbReference type="CDD" id="cd17574">
    <property type="entry name" value="REC_OmpR"/>
    <property type="match status" value="1"/>
</dbReference>
<dbReference type="STRING" id="28034.BFX07_13225"/>
<dbReference type="Pfam" id="PF00486">
    <property type="entry name" value="Trans_reg_C"/>
    <property type="match status" value="1"/>
</dbReference>
<organism evidence="12 13">
    <name type="scientific">Sulfobacillus thermosulfidooxidans (strain DSM 9293 / VKM B-1269 / AT-1)</name>
    <dbReference type="NCBI Taxonomy" id="929705"/>
    <lineage>
        <taxon>Bacteria</taxon>
        <taxon>Bacillati</taxon>
        <taxon>Bacillota</taxon>
        <taxon>Clostridia</taxon>
        <taxon>Eubacteriales</taxon>
        <taxon>Clostridiales Family XVII. Incertae Sedis</taxon>
        <taxon>Sulfobacillus</taxon>
    </lineage>
</organism>
<dbReference type="Proteomes" id="UP000192660">
    <property type="component" value="Unassembled WGS sequence"/>
</dbReference>
<evidence type="ECO:0000256" key="6">
    <source>
        <dbReference type="ARBA" id="ARBA00023163"/>
    </source>
</evidence>